<reference evidence="2" key="1">
    <citation type="journal article" date="2015" name="Nature">
        <title>Complex archaea that bridge the gap between prokaryotes and eukaryotes.</title>
        <authorList>
            <person name="Spang A."/>
            <person name="Saw J.H."/>
            <person name="Jorgensen S.L."/>
            <person name="Zaremba-Niedzwiedzka K."/>
            <person name="Martijn J."/>
            <person name="Lind A.E."/>
            <person name="van Eijk R."/>
            <person name="Schleper C."/>
            <person name="Guy L."/>
            <person name="Ettema T.J."/>
        </authorList>
    </citation>
    <scope>NUCLEOTIDE SEQUENCE</scope>
</reference>
<comment type="caution">
    <text evidence="2">The sequence shown here is derived from an EMBL/GenBank/DDBJ whole genome shotgun (WGS) entry which is preliminary data.</text>
</comment>
<sequence length="67" mass="7752">LHVDPPRSWLDCQADPNSVCSIFHQNDLLMLGGNAVVLVIVVFVSIRTWRWSQGYRWWPQKVGDNET</sequence>
<feature type="non-terminal residue" evidence="2">
    <location>
        <position position="1"/>
    </location>
</feature>
<feature type="transmembrane region" description="Helical" evidence="1">
    <location>
        <begin position="28"/>
        <end position="46"/>
    </location>
</feature>
<evidence type="ECO:0000313" key="2">
    <source>
        <dbReference type="EMBL" id="KKL46157.1"/>
    </source>
</evidence>
<gene>
    <name evidence="2" type="ORF">LCGC14_2348330</name>
</gene>
<name>A0A0F9F4Y8_9ZZZZ</name>
<accession>A0A0F9F4Y8</accession>
<dbReference type="AlphaFoldDB" id="A0A0F9F4Y8"/>
<organism evidence="2">
    <name type="scientific">marine sediment metagenome</name>
    <dbReference type="NCBI Taxonomy" id="412755"/>
    <lineage>
        <taxon>unclassified sequences</taxon>
        <taxon>metagenomes</taxon>
        <taxon>ecological metagenomes</taxon>
    </lineage>
</organism>
<dbReference type="EMBL" id="LAZR01034136">
    <property type="protein sequence ID" value="KKL46157.1"/>
    <property type="molecule type" value="Genomic_DNA"/>
</dbReference>
<keyword evidence="1" id="KW-0472">Membrane</keyword>
<keyword evidence="1" id="KW-0812">Transmembrane</keyword>
<keyword evidence="1" id="KW-1133">Transmembrane helix</keyword>
<protein>
    <submittedName>
        <fullName evidence="2">Uncharacterized protein</fullName>
    </submittedName>
</protein>
<proteinExistence type="predicted"/>
<evidence type="ECO:0000256" key="1">
    <source>
        <dbReference type="SAM" id="Phobius"/>
    </source>
</evidence>